<keyword evidence="4" id="KW-1133">Transmembrane helix</keyword>
<dbReference type="GO" id="GO:0009536">
    <property type="term" value="C:plastid"/>
    <property type="evidence" value="ECO:0007669"/>
    <property type="project" value="UniProtKB-SubCell"/>
</dbReference>
<proteinExistence type="predicted"/>
<keyword evidence="6" id="KW-0150">Chloroplast</keyword>
<dbReference type="EMBL" id="MH591079">
    <property type="protein sequence ID" value="AYC63795.1"/>
    <property type="molecule type" value="Genomic_DNA"/>
</dbReference>
<evidence type="ECO:0000256" key="5">
    <source>
        <dbReference type="ARBA" id="ARBA00023136"/>
    </source>
</evidence>
<reference evidence="6" key="2">
    <citation type="journal article" date="2019" name="Mol. Phylogenet. Evol.">
        <title>Reassessment of the classification of bryopsidales (chlorophyta) based on chloroplast phylogenomic analyses.</title>
        <authorList>
            <person name="Cremen M.C."/>
            <person name="Leliaert F."/>
            <person name="West J."/>
            <person name="Lam D.W."/>
            <person name="Shimada S."/>
            <person name="Lopez-Bautista J.M."/>
            <person name="Verbruggen H."/>
        </authorList>
    </citation>
    <scope>NUCLEOTIDE SEQUENCE</scope>
</reference>
<dbReference type="InterPro" id="IPR003398">
    <property type="entry name" value="PSII_PsbN"/>
</dbReference>
<keyword evidence="5" id="KW-0472">Membrane</keyword>
<evidence type="ECO:0000256" key="1">
    <source>
        <dbReference type="ARBA" id="ARBA00004167"/>
    </source>
</evidence>
<comment type="subcellular location">
    <subcellularLocation>
        <location evidence="1">Membrane</location>
        <topology evidence="1">Single-pass membrane protein</topology>
    </subcellularLocation>
    <subcellularLocation>
        <location evidence="2">Plastid</location>
    </subcellularLocation>
</comment>
<reference evidence="6" key="1">
    <citation type="submission" date="2018-07" db="EMBL/GenBank/DDBJ databases">
        <authorList>
            <person name="Quirk P.G."/>
            <person name="Krulwich T.A."/>
        </authorList>
    </citation>
    <scope>NUCLEOTIDE SEQUENCE</scope>
</reference>
<dbReference type="PANTHER" id="PTHR35326">
    <property type="entry name" value="PROTEIN PSBN"/>
    <property type="match status" value="1"/>
</dbReference>
<dbReference type="Pfam" id="PF02468">
    <property type="entry name" value="PsbN"/>
    <property type="match status" value="1"/>
</dbReference>
<dbReference type="GO" id="GO:0015979">
    <property type="term" value="P:photosynthesis"/>
    <property type="evidence" value="ECO:0007669"/>
    <property type="project" value="InterPro"/>
</dbReference>
<dbReference type="PANTHER" id="PTHR35326:SF3">
    <property type="entry name" value="PROTEIN PSBN"/>
    <property type="match status" value="1"/>
</dbReference>
<keyword evidence="3" id="KW-0812">Transmembrane</keyword>
<sequence length="43" mass="5132">MENLYSFITFFLWSILLSLTVYSIYIGFGKPSKKLRDPFNEHD</sequence>
<evidence type="ECO:0000256" key="3">
    <source>
        <dbReference type="ARBA" id="ARBA00022692"/>
    </source>
</evidence>
<gene>
    <name evidence="6" type="primary">psbN</name>
</gene>
<dbReference type="AlphaFoldDB" id="A0A386AWR3"/>
<name>A0A386AWR3_9CHLO</name>
<evidence type="ECO:0000256" key="2">
    <source>
        <dbReference type="ARBA" id="ARBA00004474"/>
    </source>
</evidence>
<evidence type="ECO:0000256" key="4">
    <source>
        <dbReference type="ARBA" id="ARBA00022989"/>
    </source>
</evidence>
<evidence type="ECO:0000313" key="6">
    <source>
        <dbReference type="EMBL" id="AYC63795.1"/>
    </source>
</evidence>
<protein>
    <submittedName>
        <fullName evidence="6">Photosystem II protein N</fullName>
    </submittedName>
</protein>
<organism evidence="6">
    <name type="scientific">Dichotomosiphon tuberosus</name>
    <dbReference type="NCBI Taxonomy" id="118263"/>
    <lineage>
        <taxon>Eukaryota</taxon>
        <taxon>Viridiplantae</taxon>
        <taxon>Chlorophyta</taxon>
        <taxon>core chlorophytes</taxon>
        <taxon>Ulvophyceae</taxon>
        <taxon>TCBD clade</taxon>
        <taxon>Bryopsidales</taxon>
        <taxon>Halimedineae</taxon>
        <taxon>Dichotomosiphonaceae</taxon>
        <taxon>Dichotomosiphon</taxon>
    </lineage>
</organism>
<geneLocation type="chloroplast" evidence="6"/>
<accession>A0A386AWR3</accession>
<keyword evidence="6" id="KW-0934">Plastid</keyword>
<dbReference type="GO" id="GO:0016020">
    <property type="term" value="C:membrane"/>
    <property type="evidence" value="ECO:0007669"/>
    <property type="project" value="UniProtKB-SubCell"/>
</dbReference>